<dbReference type="SMART" id="SM00504">
    <property type="entry name" value="Ubox"/>
    <property type="match status" value="1"/>
</dbReference>
<evidence type="ECO:0000256" key="6">
    <source>
        <dbReference type="ARBA" id="ARBA00022786"/>
    </source>
</evidence>
<accession>A0A2Z7ANX2</accession>
<dbReference type="Proteomes" id="UP000250235">
    <property type="component" value="Unassembled WGS sequence"/>
</dbReference>
<proteinExistence type="predicted"/>
<dbReference type="Gene3D" id="3.30.40.10">
    <property type="entry name" value="Zinc/RING finger domain, C3HC4 (zinc finger)"/>
    <property type="match status" value="1"/>
</dbReference>
<reference evidence="8 9" key="1">
    <citation type="journal article" date="2015" name="Proc. Natl. Acad. Sci. U.S.A.">
        <title>The resurrection genome of Boea hygrometrica: A blueprint for survival of dehydration.</title>
        <authorList>
            <person name="Xiao L."/>
            <person name="Yang G."/>
            <person name="Zhang L."/>
            <person name="Yang X."/>
            <person name="Zhao S."/>
            <person name="Ji Z."/>
            <person name="Zhou Q."/>
            <person name="Hu M."/>
            <person name="Wang Y."/>
            <person name="Chen M."/>
            <person name="Xu Y."/>
            <person name="Jin H."/>
            <person name="Xiao X."/>
            <person name="Hu G."/>
            <person name="Bao F."/>
            <person name="Hu Y."/>
            <person name="Wan P."/>
            <person name="Li L."/>
            <person name="Deng X."/>
            <person name="Kuang T."/>
            <person name="Xiang C."/>
            <person name="Zhu J.K."/>
            <person name="Oliver M.J."/>
            <person name="He Y."/>
        </authorList>
    </citation>
    <scope>NUCLEOTIDE SEQUENCE [LARGE SCALE GENOMIC DNA]</scope>
    <source>
        <strain evidence="9">cv. XS01</strain>
    </source>
</reference>
<dbReference type="PANTHER" id="PTHR23315">
    <property type="entry name" value="U BOX DOMAIN-CONTAINING"/>
    <property type="match status" value="1"/>
</dbReference>
<keyword evidence="9" id="KW-1185">Reference proteome</keyword>
<dbReference type="SUPFAM" id="SSF48371">
    <property type="entry name" value="ARM repeat"/>
    <property type="match status" value="1"/>
</dbReference>
<dbReference type="FunFam" id="3.30.40.10:FF:000442">
    <property type="entry name" value="RING-type E3 ubiquitin transferase"/>
    <property type="match status" value="1"/>
</dbReference>
<dbReference type="EC" id="2.3.2.27" evidence="3"/>
<gene>
    <name evidence="8" type="ORF">F511_39331</name>
</gene>
<dbReference type="Gene3D" id="1.25.10.10">
    <property type="entry name" value="Leucine-rich Repeat Variant"/>
    <property type="match status" value="1"/>
</dbReference>
<dbReference type="PROSITE" id="PS51698">
    <property type="entry name" value="U_BOX"/>
    <property type="match status" value="1"/>
</dbReference>
<feature type="domain" description="U-box" evidence="7">
    <location>
        <begin position="275"/>
        <end position="349"/>
    </location>
</feature>
<dbReference type="Pfam" id="PF25368">
    <property type="entry name" value="PUB10_N"/>
    <property type="match status" value="1"/>
</dbReference>
<dbReference type="SUPFAM" id="SSF57850">
    <property type="entry name" value="RING/U-box"/>
    <property type="match status" value="1"/>
</dbReference>
<comment type="catalytic activity">
    <reaction evidence="1">
        <text>S-ubiquitinyl-[E2 ubiquitin-conjugating enzyme]-L-cysteine + [acceptor protein]-L-lysine = [E2 ubiquitin-conjugating enzyme]-L-cysteine + N(6)-ubiquitinyl-[acceptor protein]-L-lysine.</text>
        <dbReference type="EC" id="2.3.2.27"/>
    </reaction>
</comment>
<evidence type="ECO:0000313" key="9">
    <source>
        <dbReference type="Proteomes" id="UP000250235"/>
    </source>
</evidence>
<dbReference type="Pfam" id="PF25598">
    <property type="entry name" value="ARM_PUB"/>
    <property type="match status" value="1"/>
</dbReference>
<evidence type="ECO:0000313" key="8">
    <source>
        <dbReference type="EMBL" id="KZV23494.1"/>
    </source>
</evidence>
<dbReference type="AlphaFoldDB" id="A0A2Z7ANX2"/>
<evidence type="ECO:0000256" key="4">
    <source>
        <dbReference type="ARBA" id="ARBA00022679"/>
    </source>
</evidence>
<keyword evidence="5" id="KW-0677">Repeat</keyword>
<dbReference type="InterPro" id="IPR000225">
    <property type="entry name" value="Armadillo"/>
</dbReference>
<dbReference type="InterPro" id="IPR011989">
    <property type="entry name" value="ARM-like"/>
</dbReference>
<dbReference type="InterPro" id="IPR058678">
    <property type="entry name" value="ARM_PUB"/>
</dbReference>
<dbReference type="GO" id="GO:0016567">
    <property type="term" value="P:protein ubiquitination"/>
    <property type="evidence" value="ECO:0007669"/>
    <property type="project" value="UniProtKB-UniPathway"/>
</dbReference>
<dbReference type="CDD" id="cd16664">
    <property type="entry name" value="RING-Ubox_PUB"/>
    <property type="match status" value="1"/>
</dbReference>
<dbReference type="InterPro" id="IPR016024">
    <property type="entry name" value="ARM-type_fold"/>
</dbReference>
<dbReference type="GO" id="GO:0061630">
    <property type="term" value="F:ubiquitin protein ligase activity"/>
    <property type="evidence" value="ECO:0007669"/>
    <property type="project" value="UniProtKB-EC"/>
</dbReference>
<dbReference type="Pfam" id="PF04564">
    <property type="entry name" value="U-box"/>
    <property type="match status" value="1"/>
</dbReference>
<dbReference type="UniPathway" id="UPA00143"/>
<name>A0A2Z7ANX2_9LAMI</name>
<organism evidence="8 9">
    <name type="scientific">Dorcoceras hygrometricum</name>
    <dbReference type="NCBI Taxonomy" id="472368"/>
    <lineage>
        <taxon>Eukaryota</taxon>
        <taxon>Viridiplantae</taxon>
        <taxon>Streptophyta</taxon>
        <taxon>Embryophyta</taxon>
        <taxon>Tracheophyta</taxon>
        <taxon>Spermatophyta</taxon>
        <taxon>Magnoliopsida</taxon>
        <taxon>eudicotyledons</taxon>
        <taxon>Gunneridae</taxon>
        <taxon>Pentapetalae</taxon>
        <taxon>asterids</taxon>
        <taxon>lamiids</taxon>
        <taxon>Lamiales</taxon>
        <taxon>Gesneriaceae</taxon>
        <taxon>Didymocarpoideae</taxon>
        <taxon>Trichosporeae</taxon>
        <taxon>Loxocarpinae</taxon>
        <taxon>Dorcoceras</taxon>
    </lineage>
</organism>
<evidence type="ECO:0000259" key="7">
    <source>
        <dbReference type="PROSITE" id="PS51698"/>
    </source>
</evidence>
<keyword evidence="4" id="KW-0808">Transferase</keyword>
<dbReference type="SMART" id="SM00185">
    <property type="entry name" value="ARM"/>
    <property type="match status" value="5"/>
</dbReference>
<dbReference type="InterPro" id="IPR045210">
    <property type="entry name" value="RING-Ubox_PUB"/>
</dbReference>
<keyword evidence="6" id="KW-0833">Ubl conjugation pathway</keyword>
<sequence length="693" mass="77072">MTSEYTRRVLDFPAIRPCETVSFPTLLSSLLNLGHKICGYKSRTLFTNKKNARNLLRLIESLLIFLEEIRNEGSVNGDSLFLSLSELYWVFQKVHFLLEDCTRVDARLFMLVNSEKISDHFRLLMRAIALVMDVMPLAGLDVDFEVKELAELVSTQAQKAKLEWERVDRRFMTKIVLILKKFERGIAPETRDLRRIIEHLGIKSWNECNEEVKFLESEISRECSSTSDERDLGLLCNIEALLIYCRCRLFMDMDSVKCDFRQSNRGFSSGMIQGLNSDDFRCPITLEIMTDPVTISTGQTYDRLSILTWFRSGNRTCPKTGERLMYTDLVPNLALKQLVMQHCSANGIPFSESDAHINHGMAKSSSVAGAGSLASAEAMSLLSKYLAGRLADGTTQEQRKAAYEIRLLTKSSSFNRSCFMEVGEIIPSLLKLLCLGDPAAQENAMSALVNLSKYPKTNQLLMENGGLNLVVDVLNGGLRPEARQHAAGALFYLSSVENNKTKIGRIAGSIPGLMNLLRDGSDRAKKNALLAILVLVMCPENHSRFLESGLIPLLKKLLTDSVMEDEEEDELTTHSLATLSALSKKLDGSMALIHSGTLPIIIQILSSSTSKSAKDYCVSLLLSLCINAGTYTIPLLIKNSSLMMTLYSILTCGTTHSSKKASSLIRILHAFNEKGVDSSMASGVHQQHFVSSR</sequence>
<dbReference type="EMBL" id="KV013492">
    <property type="protein sequence ID" value="KZV23494.1"/>
    <property type="molecule type" value="Genomic_DNA"/>
</dbReference>
<comment type="pathway">
    <text evidence="2">Protein modification; protein ubiquitination.</text>
</comment>
<dbReference type="InterPro" id="IPR013083">
    <property type="entry name" value="Znf_RING/FYVE/PHD"/>
</dbReference>
<dbReference type="PANTHER" id="PTHR23315:SF307">
    <property type="entry name" value="U-BOX DOMAIN-CONTAINING PROTEIN 19"/>
    <property type="match status" value="1"/>
</dbReference>
<dbReference type="InterPro" id="IPR003613">
    <property type="entry name" value="Ubox_domain"/>
</dbReference>
<evidence type="ECO:0000256" key="5">
    <source>
        <dbReference type="ARBA" id="ARBA00022737"/>
    </source>
</evidence>
<dbReference type="OrthoDB" id="10064100at2759"/>
<evidence type="ECO:0000256" key="2">
    <source>
        <dbReference type="ARBA" id="ARBA00004906"/>
    </source>
</evidence>
<evidence type="ECO:0000256" key="1">
    <source>
        <dbReference type="ARBA" id="ARBA00000900"/>
    </source>
</evidence>
<evidence type="ECO:0000256" key="3">
    <source>
        <dbReference type="ARBA" id="ARBA00012483"/>
    </source>
</evidence>
<dbReference type="InterPro" id="IPR057623">
    <property type="entry name" value="PUB12-19-like_N"/>
</dbReference>
<protein>
    <recommendedName>
        <fullName evidence="3">RING-type E3 ubiquitin transferase</fullName>
        <ecNumber evidence="3">2.3.2.27</ecNumber>
    </recommendedName>
</protein>